<sequence length="179" mass="21024">MPPVRKSQLPRLQPEHYQGYAYVFWTYTIEGRRTGWLNASLHATFRELLLHCQARYQLSCPVYVLMPDHLHLIWIGAGTASDQLKATAFLRKYLSAALAPYSFQRQAHDHVLRENERRRDRLSDAVQYVRLNPERAGLVENWFDWPFTGALIPGYPDLGFGTELFWDRFWVSHTDFVEP</sequence>
<dbReference type="InterPro" id="IPR052715">
    <property type="entry name" value="RAYT_transposase"/>
</dbReference>
<dbReference type="AlphaFoldDB" id="D5EI16"/>
<dbReference type="PANTHER" id="PTHR36966:SF1">
    <property type="entry name" value="REP-ASSOCIATED TYROSINE TRANSPOSASE"/>
    <property type="match status" value="1"/>
</dbReference>
<dbReference type="STRING" id="583355.Caka_3043"/>
<organism evidence="1 2">
    <name type="scientific">Coraliomargarita akajimensis (strain DSM 45221 / IAM 15411 / JCM 23193 / KCTC 12865 / 04OKA010-24)</name>
    <dbReference type="NCBI Taxonomy" id="583355"/>
    <lineage>
        <taxon>Bacteria</taxon>
        <taxon>Pseudomonadati</taxon>
        <taxon>Verrucomicrobiota</taxon>
        <taxon>Opitutia</taxon>
        <taxon>Puniceicoccales</taxon>
        <taxon>Coraliomargaritaceae</taxon>
        <taxon>Coraliomargarita</taxon>
    </lineage>
</organism>
<dbReference type="HOGENOM" id="CLU_1501059_0_0_0"/>
<accession>D5EI16</accession>
<dbReference type="GO" id="GO:0006313">
    <property type="term" value="P:DNA transposition"/>
    <property type="evidence" value="ECO:0007669"/>
    <property type="project" value="InterPro"/>
</dbReference>
<proteinExistence type="predicted"/>
<protein>
    <recommendedName>
        <fullName evidence="3">Transposase IS200-like domain-containing protein</fullName>
    </recommendedName>
</protein>
<dbReference type="PANTHER" id="PTHR36966">
    <property type="entry name" value="REP-ASSOCIATED TYROSINE TRANSPOSASE"/>
    <property type="match status" value="1"/>
</dbReference>
<evidence type="ECO:0000313" key="2">
    <source>
        <dbReference type="Proteomes" id="UP000000925"/>
    </source>
</evidence>
<dbReference type="InterPro" id="IPR036515">
    <property type="entry name" value="Transposase_17_sf"/>
</dbReference>
<evidence type="ECO:0000313" key="1">
    <source>
        <dbReference type="EMBL" id="ADE56056.1"/>
    </source>
</evidence>
<dbReference type="KEGG" id="caa:Caka_3043"/>
<evidence type="ECO:0008006" key="3">
    <source>
        <dbReference type="Google" id="ProtNLM"/>
    </source>
</evidence>
<dbReference type="EMBL" id="CP001998">
    <property type="protein sequence ID" value="ADE56056.1"/>
    <property type="molecule type" value="Genomic_DNA"/>
</dbReference>
<gene>
    <name evidence="1" type="ordered locus">Caka_3043</name>
</gene>
<dbReference type="Gene3D" id="3.30.70.1290">
    <property type="entry name" value="Transposase IS200-like"/>
    <property type="match status" value="1"/>
</dbReference>
<reference evidence="1 2" key="1">
    <citation type="journal article" date="2010" name="Stand. Genomic Sci.">
        <title>Complete genome sequence of Coraliomargarita akajimensis type strain (04OKA010-24).</title>
        <authorList>
            <person name="Mavromatis K."/>
            <person name="Abt B."/>
            <person name="Brambilla E."/>
            <person name="Lapidus A."/>
            <person name="Copeland A."/>
            <person name="Deshpande S."/>
            <person name="Nolan M."/>
            <person name="Lucas S."/>
            <person name="Tice H."/>
            <person name="Cheng J.F."/>
            <person name="Han C."/>
            <person name="Detter J.C."/>
            <person name="Woyke T."/>
            <person name="Goodwin L."/>
            <person name="Pitluck S."/>
            <person name="Held B."/>
            <person name="Brettin T."/>
            <person name="Tapia R."/>
            <person name="Ivanova N."/>
            <person name="Mikhailova N."/>
            <person name="Pati A."/>
            <person name="Liolios K."/>
            <person name="Chen A."/>
            <person name="Palaniappan K."/>
            <person name="Land M."/>
            <person name="Hauser L."/>
            <person name="Chang Y.J."/>
            <person name="Jeffries C.D."/>
            <person name="Rohde M."/>
            <person name="Goker M."/>
            <person name="Bristow J."/>
            <person name="Eisen J.A."/>
            <person name="Markowitz V."/>
            <person name="Hugenholtz P."/>
            <person name="Klenk H.P."/>
            <person name="Kyrpides N.C."/>
        </authorList>
    </citation>
    <scope>NUCLEOTIDE SEQUENCE [LARGE SCALE GENOMIC DNA]</scope>
    <source>
        <strain evidence="2">DSM 45221 / IAM 15411 / JCM 23193 / KCTC 12865</strain>
    </source>
</reference>
<name>D5EI16_CORAD</name>
<keyword evidence="2" id="KW-1185">Reference proteome</keyword>
<dbReference type="eggNOG" id="ENOG50330DB">
    <property type="taxonomic scope" value="Bacteria"/>
</dbReference>
<dbReference type="Proteomes" id="UP000000925">
    <property type="component" value="Chromosome"/>
</dbReference>
<dbReference type="GO" id="GO:0043565">
    <property type="term" value="F:sequence-specific DNA binding"/>
    <property type="evidence" value="ECO:0007669"/>
    <property type="project" value="TreeGrafter"/>
</dbReference>
<dbReference type="GO" id="GO:0004803">
    <property type="term" value="F:transposase activity"/>
    <property type="evidence" value="ECO:0007669"/>
    <property type="project" value="InterPro"/>
</dbReference>
<dbReference type="SUPFAM" id="SSF143422">
    <property type="entry name" value="Transposase IS200-like"/>
    <property type="match status" value="1"/>
</dbReference>